<evidence type="ECO:0000256" key="8">
    <source>
        <dbReference type="ARBA" id="ARBA00022801"/>
    </source>
</evidence>
<comment type="pathway">
    <text evidence="2 12">Glycan metabolism; pectin degradation; 2-dehydro-3-deoxy-D-gluconate from pectin: step 1/5.</text>
</comment>
<dbReference type="PANTHER" id="PTHR31321:SF31">
    <property type="entry name" value="PECTINESTERASE QRT1"/>
    <property type="match status" value="1"/>
</dbReference>
<evidence type="ECO:0000259" key="13">
    <source>
        <dbReference type="Pfam" id="PF01095"/>
    </source>
</evidence>
<proteinExistence type="inferred from homology"/>
<keyword evidence="15" id="KW-1185">Reference proteome</keyword>
<dbReference type="EMBL" id="UZAU01000679">
    <property type="status" value="NOT_ANNOTATED_CDS"/>
    <property type="molecule type" value="Genomic_DNA"/>
</dbReference>
<feature type="domain" description="Pectinesterase catalytic" evidence="13">
    <location>
        <begin position="66"/>
        <end position="358"/>
    </location>
</feature>
<dbReference type="OrthoDB" id="2019149at2759"/>
<reference evidence="14" key="1">
    <citation type="submission" date="2018-11" db="EMBL/GenBank/DDBJ databases">
        <authorList>
            <person name="Grassa J C."/>
        </authorList>
    </citation>
    <scope>NUCLEOTIDE SEQUENCE [LARGE SCALE GENOMIC DNA]</scope>
</reference>
<organism evidence="14 15">
    <name type="scientific">Cannabis sativa</name>
    <name type="common">Hemp</name>
    <name type="synonym">Marijuana</name>
    <dbReference type="NCBI Taxonomy" id="3483"/>
    <lineage>
        <taxon>Eukaryota</taxon>
        <taxon>Viridiplantae</taxon>
        <taxon>Streptophyta</taxon>
        <taxon>Embryophyta</taxon>
        <taxon>Tracheophyta</taxon>
        <taxon>Spermatophyta</taxon>
        <taxon>Magnoliopsida</taxon>
        <taxon>eudicotyledons</taxon>
        <taxon>Gunneridae</taxon>
        <taxon>Pentapetalae</taxon>
        <taxon>rosids</taxon>
        <taxon>fabids</taxon>
        <taxon>Rosales</taxon>
        <taxon>Cannabaceae</taxon>
        <taxon>Cannabis</taxon>
    </lineage>
</organism>
<dbReference type="GO" id="GO:0045490">
    <property type="term" value="P:pectin catabolic process"/>
    <property type="evidence" value="ECO:0007669"/>
    <property type="project" value="UniProtKB-UniRule"/>
</dbReference>
<dbReference type="AlphaFoldDB" id="A0A803Q7S2"/>
<evidence type="ECO:0000256" key="5">
    <source>
        <dbReference type="ARBA" id="ARBA00022512"/>
    </source>
</evidence>
<sequence length="364" mass="40935">MEFLLFGVVLVTILCRFEVGFSLQEVTSTSNKISFIGWDDFKVDFQKMGNDNNNDDDNKGRRSRVIVVDKNGNGDSLTVQGAIDLVPNYNSQRVKIFILPGIYREKVLIPNTKPYISLIGNQSQTSETVISWNDKASDRDNNGFQLGTYSSASVSIESDYFCATAITFENTVIADPAGYGMQAVALRISGDKAVFYKVRILGTQDTLLDDTGTHYFYKSYIQGSVDFVFGTARSLYKDCVLQSTANYAGAVAAHHRNSPRENTGFSFVNCMVRGTGNIYLGRAWGDYSRIIYAFCYFEKIITSPGWSDWDIPSRQKTAEFGEYHCRGAGADRKGRVPWMKSFNDEQIKPYISTNYIDGQQWLRL</sequence>
<evidence type="ECO:0000256" key="11">
    <source>
        <dbReference type="PROSITE-ProRule" id="PRU10040"/>
    </source>
</evidence>
<dbReference type="InterPro" id="IPR012334">
    <property type="entry name" value="Pectin_lyas_fold"/>
</dbReference>
<keyword evidence="5" id="KW-0134">Cell wall</keyword>
<dbReference type="Pfam" id="PF01095">
    <property type="entry name" value="Pectinesterase"/>
    <property type="match status" value="1"/>
</dbReference>
<accession>A0A803Q7S2</accession>
<feature type="chain" id="PRO_5031588630" description="Pectinesterase" evidence="12">
    <location>
        <begin position="23"/>
        <end position="364"/>
    </location>
</feature>
<keyword evidence="7 12" id="KW-0732">Signal</keyword>
<evidence type="ECO:0000256" key="2">
    <source>
        <dbReference type="ARBA" id="ARBA00005184"/>
    </source>
</evidence>
<evidence type="ECO:0000256" key="6">
    <source>
        <dbReference type="ARBA" id="ARBA00022525"/>
    </source>
</evidence>
<evidence type="ECO:0000256" key="9">
    <source>
        <dbReference type="ARBA" id="ARBA00023085"/>
    </source>
</evidence>
<dbReference type="InterPro" id="IPR011050">
    <property type="entry name" value="Pectin_lyase_fold/virulence"/>
</dbReference>
<dbReference type="OMA" id="WHSRASD"/>
<evidence type="ECO:0000256" key="4">
    <source>
        <dbReference type="ARBA" id="ARBA00013229"/>
    </source>
</evidence>
<dbReference type="Gramene" id="evm.model.08.115">
    <property type="protein sequence ID" value="cds.evm.model.08.115"/>
    <property type="gene ID" value="evm.TU.08.115"/>
</dbReference>
<name>A0A803Q7S2_CANSA</name>
<evidence type="ECO:0000256" key="3">
    <source>
        <dbReference type="ARBA" id="ARBA00008891"/>
    </source>
</evidence>
<keyword evidence="6" id="KW-0964">Secreted</keyword>
<dbReference type="EC" id="3.1.1.11" evidence="4 12"/>
<dbReference type="SUPFAM" id="SSF51126">
    <property type="entry name" value="Pectin lyase-like"/>
    <property type="match status" value="1"/>
</dbReference>
<comment type="subcellular location">
    <subcellularLocation>
        <location evidence="1">Secreted</location>
        <location evidence="1">Cell wall</location>
    </subcellularLocation>
</comment>
<comment type="catalytic activity">
    <reaction evidence="10 12">
        <text>[(1-&gt;4)-alpha-D-galacturonosyl methyl ester](n) + n H2O = [(1-&gt;4)-alpha-D-galacturonosyl](n) + n methanol + n H(+)</text>
        <dbReference type="Rhea" id="RHEA:22380"/>
        <dbReference type="Rhea" id="RHEA-COMP:14570"/>
        <dbReference type="Rhea" id="RHEA-COMP:14573"/>
        <dbReference type="ChEBI" id="CHEBI:15377"/>
        <dbReference type="ChEBI" id="CHEBI:15378"/>
        <dbReference type="ChEBI" id="CHEBI:17790"/>
        <dbReference type="ChEBI" id="CHEBI:140522"/>
        <dbReference type="ChEBI" id="CHEBI:140523"/>
        <dbReference type="EC" id="3.1.1.11"/>
    </reaction>
</comment>
<evidence type="ECO:0000256" key="10">
    <source>
        <dbReference type="ARBA" id="ARBA00047928"/>
    </source>
</evidence>
<dbReference type="FunFam" id="2.160.20.10:FF:000008">
    <property type="entry name" value="Pectinesterase"/>
    <property type="match status" value="1"/>
</dbReference>
<feature type="signal peptide" evidence="12">
    <location>
        <begin position="1"/>
        <end position="22"/>
    </location>
</feature>
<evidence type="ECO:0000256" key="12">
    <source>
        <dbReference type="RuleBase" id="RU000589"/>
    </source>
</evidence>
<keyword evidence="8 12" id="KW-0378">Hydrolase</keyword>
<evidence type="ECO:0000313" key="15">
    <source>
        <dbReference type="Proteomes" id="UP000596661"/>
    </source>
</evidence>
<reference evidence="14" key="2">
    <citation type="submission" date="2021-03" db="UniProtKB">
        <authorList>
            <consortium name="EnsemblPlants"/>
        </authorList>
    </citation>
    <scope>IDENTIFICATION</scope>
</reference>
<comment type="similarity">
    <text evidence="3">Belongs to the pectinesterase family.</text>
</comment>
<dbReference type="UniPathway" id="UPA00545">
    <property type="reaction ID" value="UER00823"/>
</dbReference>
<dbReference type="PANTHER" id="PTHR31321">
    <property type="entry name" value="ACYL-COA THIOESTER HYDROLASE YBHC-RELATED"/>
    <property type="match status" value="1"/>
</dbReference>
<dbReference type="PROSITE" id="PS00503">
    <property type="entry name" value="PECTINESTERASE_2"/>
    <property type="match status" value="1"/>
</dbReference>
<dbReference type="InterPro" id="IPR000070">
    <property type="entry name" value="Pectinesterase_cat"/>
</dbReference>
<dbReference type="InterPro" id="IPR033131">
    <property type="entry name" value="Pectinesterase_Asp_AS"/>
</dbReference>
<keyword evidence="9 12" id="KW-0063">Aspartyl esterase</keyword>
<dbReference type="Gene3D" id="2.160.20.10">
    <property type="entry name" value="Single-stranded right-handed beta-helix, Pectin lyase-like"/>
    <property type="match status" value="1"/>
</dbReference>
<evidence type="ECO:0000256" key="1">
    <source>
        <dbReference type="ARBA" id="ARBA00004191"/>
    </source>
</evidence>
<protein>
    <recommendedName>
        <fullName evidence="4 12">Pectinesterase</fullName>
        <ecNumber evidence="4 12">3.1.1.11</ecNumber>
    </recommendedName>
</protein>
<dbReference type="Proteomes" id="UP000596661">
    <property type="component" value="Chromosome 8"/>
</dbReference>
<dbReference type="EnsemblPlants" id="evm.model.08.115">
    <property type="protein sequence ID" value="cds.evm.model.08.115"/>
    <property type="gene ID" value="evm.TU.08.115"/>
</dbReference>
<dbReference type="GO" id="GO:0030599">
    <property type="term" value="F:pectinesterase activity"/>
    <property type="evidence" value="ECO:0007669"/>
    <property type="project" value="UniProtKB-UniRule"/>
</dbReference>
<dbReference type="GO" id="GO:0042545">
    <property type="term" value="P:cell wall modification"/>
    <property type="evidence" value="ECO:0007669"/>
    <property type="project" value="UniProtKB-UniRule"/>
</dbReference>
<evidence type="ECO:0000313" key="14">
    <source>
        <dbReference type="EnsemblPlants" id="cds.evm.model.08.115"/>
    </source>
</evidence>
<feature type="active site" evidence="11">
    <location>
        <position position="226"/>
    </location>
</feature>
<evidence type="ECO:0000256" key="7">
    <source>
        <dbReference type="ARBA" id="ARBA00022729"/>
    </source>
</evidence>